<reference evidence="1 2" key="2">
    <citation type="submission" date="2018-11" db="EMBL/GenBank/DDBJ databases">
        <authorList>
            <consortium name="Pathogen Informatics"/>
        </authorList>
    </citation>
    <scope>NUCLEOTIDE SEQUENCE [LARGE SCALE GENOMIC DNA]</scope>
</reference>
<accession>A0A0R3WU40</accession>
<evidence type="ECO:0000313" key="3">
    <source>
        <dbReference type="WBParaSite" id="TTAC_0000428001-mRNA-1"/>
    </source>
</evidence>
<organism evidence="3">
    <name type="scientific">Hydatigena taeniaeformis</name>
    <name type="common">Feline tapeworm</name>
    <name type="synonym">Taenia taeniaeformis</name>
    <dbReference type="NCBI Taxonomy" id="6205"/>
    <lineage>
        <taxon>Eukaryota</taxon>
        <taxon>Metazoa</taxon>
        <taxon>Spiralia</taxon>
        <taxon>Lophotrochozoa</taxon>
        <taxon>Platyhelminthes</taxon>
        <taxon>Cestoda</taxon>
        <taxon>Eucestoda</taxon>
        <taxon>Cyclophyllidea</taxon>
        <taxon>Taeniidae</taxon>
        <taxon>Hydatigera</taxon>
    </lineage>
</organism>
<dbReference type="EMBL" id="UYWX01004036">
    <property type="protein sequence ID" value="VDM24558.1"/>
    <property type="molecule type" value="Genomic_DNA"/>
</dbReference>
<sequence>MRFATSDWLAMKETRLTATTVVPTCNRGAIMPHNSTTHPSKAWEHVQQYAHIAAGFWLHLPHPFVALSRHPFAVAAFCTTKCLFVRSLAKLGDVEPVIYPQRLQCGKLWGDCCQMRGLELRRLCHYKISQKLDAISATSHAAFQHGLFVRLAAFCGKLNHVLVLTSPFCCVSGGREGGEESELSFCRTNYDCKAARGTAKWSTTDGGCLVSFK</sequence>
<dbReference type="WBParaSite" id="TTAC_0000428001-mRNA-1">
    <property type="protein sequence ID" value="TTAC_0000428001-mRNA-1"/>
    <property type="gene ID" value="TTAC_0000428001"/>
</dbReference>
<proteinExistence type="predicted"/>
<evidence type="ECO:0000313" key="2">
    <source>
        <dbReference type="Proteomes" id="UP000274429"/>
    </source>
</evidence>
<name>A0A0R3WU40_HYDTA</name>
<gene>
    <name evidence="1" type="ORF">TTAC_LOCUS4263</name>
</gene>
<reference evidence="3" key="1">
    <citation type="submission" date="2017-02" db="UniProtKB">
        <authorList>
            <consortium name="WormBaseParasite"/>
        </authorList>
    </citation>
    <scope>IDENTIFICATION</scope>
</reference>
<dbReference type="AlphaFoldDB" id="A0A0R3WU40"/>
<protein>
    <submittedName>
        <fullName evidence="3">Secreted protein</fullName>
    </submittedName>
</protein>
<keyword evidence="2" id="KW-1185">Reference proteome</keyword>
<dbReference type="Proteomes" id="UP000274429">
    <property type="component" value="Unassembled WGS sequence"/>
</dbReference>
<evidence type="ECO:0000313" key="1">
    <source>
        <dbReference type="EMBL" id="VDM24558.1"/>
    </source>
</evidence>